<name>A0A814DP08_9BILA</name>
<feature type="region of interest" description="Disordered" evidence="1">
    <location>
        <begin position="36"/>
        <end position="69"/>
    </location>
</feature>
<gene>
    <name evidence="2" type="ORF">SEV965_LOCUS8620</name>
</gene>
<evidence type="ECO:0000313" key="3">
    <source>
        <dbReference type="Proteomes" id="UP000663889"/>
    </source>
</evidence>
<proteinExistence type="predicted"/>
<feature type="compositionally biased region" description="Polar residues" evidence="1">
    <location>
        <begin position="49"/>
        <end position="66"/>
    </location>
</feature>
<sequence>MQTKQTNDIKRKSKRIRLSFNNQNRRNVEVKKKVWSVDTSDQQPQQQQMSHQTNANGHHSSVQQPANGIDVVKKISIL</sequence>
<dbReference type="EMBL" id="CAJNOU010000322">
    <property type="protein sequence ID" value="CAF0958209.1"/>
    <property type="molecule type" value="Genomic_DNA"/>
</dbReference>
<protein>
    <submittedName>
        <fullName evidence="2">Uncharacterized protein</fullName>
    </submittedName>
</protein>
<dbReference type="Proteomes" id="UP000663889">
    <property type="component" value="Unassembled WGS sequence"/>
</dbReference>
<comment type="caution">
    <text evidence="2">The sequence shown here is derived from an EMBL/GenBank/DDBJ whole genome shotgun (WGS) entry which is preliminary data.</text>
</comment>
<accession>A0A814DP08</accession>
<dbReference type="AlphaFoldDB" id="A0A814DP08"/>
<organism evidence="2 3">
    <name type="scientific">Rotaria sordida</name>
    <dbReference type="NCBI Taxonomy" id="392033"/>
    <lineage>
        <taxon>Eukaryota</taxon>
        <taxon>Metazoa</taxon>
        <taxon>Spiralia</taxon>
        <taxon>Gnathifera</taxon>
        <taxon>Rotifera</taxon>
        <taxon>Eurotatoria</taxon>
        <taxon>Bdelloidea</taxon>
        <taxon>Philodinida</taxon>
        <taxon>Philodinidae</taxon>
        <taxon>Rotaria</taxon>
    </lineage>
</organism>
<reference evidence="2" key="1">
    <citation type="submission" date="2021-02" db="EMBL/GenBank/DDBJ databases">
        <authorList>
            <person name="Nowell W R."/>
        </authorList>
    </citation>
    <scope>NUCLEOTIDE SEQUENCE</scope>
</reference>
<evidence type="ECO:0000313" key="2">
    <source>
        <dbReference type="EMBL" id="CAF0958209.1"/>
    </source>
</evidence>
<evidence type="ECO:0000256" key="1">
    <source>
        <dbReference type="SAM" id="MobiDB-lite"/>
    </source>
</evidence>